<reference evidence="1" key="1">
    <citation type="submission" date="2018-07" db="EMBL/GenBank/DDBJ databases">
        <authorList>
            <consortium name="PulseNet: The National Subtyping Network for Foodborne Disease Surveillance"/>
            <person name="Tarr C.L."/>
            <person name="Trees E."/>
            <person name="Katz L.S."/>
            <person name="Carleton-Romer H.A."/>
            <person name="Stroika S."/>
            <person name="Kucerova Z."/>
            <person name="Roache K.F."/>
            <person name="Sabol A.L."/>
            <person name="Besser J."/>
            <person name="Gerner-Smidt P."/>
        </authorList>
    </citation>
    <scope>NUCLEOTIDE SEQUENCE</scope>
    <source>
        <strain evidence="1">2014K-0489</strain>
    </source>
</reference>
<comment type="caution">
    <text evidence="1">The sequence shown here is derived from an EMBL/GenBank/DDBJ whole genome shotgun (WGS) entry which is preliminary data.</text>
</comment>
<proteinExistence type="predicted"/>
<accession>A0A634F4R8</accession>
<protein>
    <submittedName>
        <fullName evidence="1">Uncharacterized protein</fullName>
    </submittedName>
</protein>
<sequence length="108" mass="12069">MTWPFARTIHSSHRRLLIVAAVLAFTGQFLHSPALTVFWKDPLCSSLSSLPGRMMKRTSASPTDGGTISGAMTVNRTGFLTFRGRSAIIIEEAYRENKSTSIYLKRYE</sequence>
<name>A0A634F4R8_SALER</name>
<dbReference type="EMBL" id="AAMHSF010000001">
    <property type="protein sequence ID" value="EDH4583543.1"/>
    <property type="molecule type" value="Genomic_DNA"/>
</dbReference>
<gene>
    <name evidence="1" type="ORF">CBX91_05075</name>
</gene>
<evidence type="ECO:0000313" key="1">
    <source>
        <dbReference type="EMBL" id="EDH4583543.1"/>
    </source>
</evidence>
<dbReference type="AlphaFoldDB" id="A0A634F4R8"/>
<organism evidence="1">
    <name type="scientific">Salmonella enterica</name>
    <name type="common">Salmonella choleraesuis</name>
    <dbReference type="NCBI Taxonomy" id="28901"/>
    <lineage>
        <taxon>Bacteria</taxon>
        <taxon>Pseudomonadati</taxon>
        <taxon>Pseudomonadota</taxon>
        <taxon>Gammaproteobacteria</taxon>
        <taxon>Enterobacterales</taxon>
        <taxon>Enterobacteriaceae</taxon>
        <taxon>Salmonella</taxon>
    </lineage>
</organism>